<feature type="domain" description="Copper amine oxidase-like N-terminal" evidence="2">
    <location>
        <begin position="54"/>
        <end position="156"/>
    </location>
</feature>
<feature type="signal peptide" evidence="1">
    <location>
        <begin position="1"/>
        <end position="31"/>
    </location>
</feature>
<evidence type="ECO:0000259" key="2">
    <source>
        <dbReference type="Pfam" id="PF07833"/>
    </source>
</evidence>
<keyword evidence="1" id="KW-0732">Signal</keyword>
<dbReference type="EMBL" id="JAUSTY010000016">
    <property type="protein sequence ID" value="MDQ0167507.1"/>
    <property type="molecule type" value="Genomic_DNA"/>
</dbReference>
<dbReference type="InterPro" id="IPR036582">
    <property type="entry name" value="Mao_N_sf"/>
</dbReference>
<dbReference type="Pfam" id="PF07833">
    <property type="entry name" value="Cu_amine_oxidN1"/>
    <property type="match status" value="1"/>
</dbReference>
<name>A0ABT9W360_9BACI</name>
<protein>
    <recommendedName>
        <fullName evidence="2">Copper amine oxidase-like N-terminal domain-containing protein</fullName>
    </recommendedName>
</protein>
<dbReference type="RefSeq" id="WP_307396469.1">
    <property type="nucleotide sequence ID" value="NZ_BAAADK010000001.1"/>
</dbReference>
<sequence length="325" mass="36900">MNNISNYTQKMIQKITIATLLTSLVGSAAFAPPSAFSAKDDKSHSATPSAYVNNYKADGEVLIQNGLTYATLTDMSHLGNYKFSFNNEKKEITVRNENDTYVLKVGQKLASKNGETQSLSATPIIHNNKTLVPLRALGELFQARVQWNQSTKTAYILKADQVILEKLSSADLSTKRNAAVNLPRYSPLKEHELEHLEQLGDSNYSKTYYFEKGKSDSFFEKDFRDLISYYEIENNMAVLKWQANLDSQKQETHSDLFFISNPVLNEIGARPAVENWIVAEFYYVLMSDSTNYSLRDKNKIYIEPTTVILENYKIENVIVPIPDEK</sequence>
<proteinExistence type="predicted"/>
<dbReference type="SUPFAM" id="SSF55383">
    <property type="entry name" value="Copper amine oxidase, domain N"/>
    <property type="match status" value="1"/>
</dbReference>
<gene>
    <name evidence="3" type="ORF">J2S11_003432</name>
</gene>
<dbReference type="InterPro" id="IPR012854">
    <property type="entry name" value="Cu_amine_oxidase-like_N"/>
</dbReference>
<accession>A0ABT9W360</accession>
<evidence type="ECO:0000256" key="1">
    <source>
        <dbReference type="SAM" id="SignalP"/>
    </source>
</evidence>
<evidence type="ECO:0000313" key="4">
    <source>
        <dbReference type="Proteomes" id="UP001235840"/>
    </source>
</evidence>
<comment type="caution">
    <text evidence="3">The sequence shown here is derived from an EMBL/GenBank/DDBJ whole genome shotgun (WGS) entry which is preliminary data.</text>
</comment>
<dbReference type="Proteomes" id="UP001235840">
    <property type="component" value="Unassembled WGS sequence"/>
</dbReference>
<keyword evidence="4" id="KW-1185">Reference proteome</keyword>
<evidence type="ECO:0000313" key="3">
    <source>
        <dbReference type="EMBL" id="MDQ0167507.1"/>
    </source>
</evidence>
<reference evidence="3 4" key="1">
    <citation type="submission" date="2023-07" db="EMBL/GenBank/DDBJ databases">
        <title>Genomic Encyclopedia of Type Strains, Phase IV (KMG-IV): sequencing the most valuable type-strain genomes for metagenomic binning, comparative biology and taxonomic classification.</title>
        <authorList>
            <person name="Goeker M."/>
        </authorList>
    </citation>
    <scope>NUCLEOTIDE SEQUENCE [LARGE SCALE GENOMIC DNA]</scope>
    <source>
        <strain evidence="3 4">DSM 12751</strain>
    </source>
</reference>
<organism evidence="3 4">
    <name type="scientific">Caldalkalibacillus horti</name>
    <dbReference type="NCBI Taxonomy" id="77523"/>
    <lineage>
        <taxon>Bacteria</taxon>
        <taxon>Bacillati</taxon>
        <taxon>Bacillota</taxon>
        <taxon>Bacilli</taxon>
        <taxon>Bacillales</taxon>
        <taxon>Bacillaceae</taxon>
        <taxon>Caldalkalibacillus</taxon>
    </lineage>
</organism>
<dbReference type="Gene3D" id="3.30.457.10">
    <property type="entry name" value="Copper amine oxidase-like, N-terminal domain"/>
    <property type="match status" value="1"/>
</dbReference>
<feature type="chain" id="PRO_5045370462" description="Copper amine oxidase-like N-terminal domain-containing protein" evidence="1">
    <location>
        <begin position="32"/>
        <end position="325"/>
    </location>
</feature>